<evidence type="ECO:0000313" key="2">
    <source>
        <dbReference type="Proteomes" id="UP000280696"/>
    </source>
</evidence>
<reference evidence="1 2" key="1">
    <citation type="submission" date="2018-09" db="EMBL/GenBank/DDBJ databases">
        <title>Murine metabolic-syndrome-specific gut microbial biobank.</title>
        <authorList>
            <person name="Liu C."/>
        </authorList>
    </citation>
    <scope>NUCLEOTIDE SEQUENCE [LARGE SCALE GENOMIC DNA]</scope>
    <source>
        <strain evidence="1 2">0.1xD8-82</strain>
    </source>
</reference>
<dbReference type="Proteomes" id="UP000280696">
    <property type="component" value="Unassembled WGS sequence"/>
</dbReference>
<comment type="caution">
    <text evidence="1">The sequence shown here is derived from an EMBL/GenBank/DDBJ whole genome shotgun (WGS) entry which is preliminary data.</text>
</comment>
<dbReference type="RefSeq" id="WP_120471384.1">
    <property type="nucleotide sequence ID" value="NZ_RAYQ01000018.1"/>
</dbReference>
<gene>
    <name evidence="1" type="ORF">D7V94_16135</name>
</gene>
<dbReference type="InterPro" id="IPR014998">
    <property type="entry name" value="DUF1848"/>
</dbReference>
<dbReference type="AlphaFoldDB" id="A0A3A9AU91"/>
<protein>
    <submittedName>
        <fullName evidence="1">DUF1848 domain-containing protein</fullName>
    </submittedName>
</protein>
<organism evidence="1 2">
    <name type="scientific">Parablautia intestinalis</name>
    <dbReference type="NCBI Taxonomy" id="2320100"/>
    <lineage>
        <taxon>Bacteria</taxon>
        <taxon>Bacillati</taxon>
        <taxon>Bacillota</taxon>
        <taxon>Clostridia</taxon>
        <taxon>Lachnospirales</taxon>
        <taxon>Lachnospiraceae</taxon>
        <taxon>Parablautia</taxon>
    </lineage>
</organism>
<sequence length="313" mass="35858">MILSASRRTDIPNYYSEWFYNRIKKGYLYVRNPMNAHQISKIILSPEVVDCIVFWTKNPEPMFARLDELDAYKYYFQFTLTGFGNDIECNVPHKKEKMIPIFQKLADKIGREKVIWRYDPIIFSDKYTPEYHLKAFKQIAKELNGYTSICVISFVDIYAKNKKNMNAMNACSLPEKELAAFAAQIVLAARDNDIKVASCAEAIDLSACGIEHNCCIDKELVEQITGCKIQVDKDKNQRKECGCVESVEIGTYNTCKNGCVYCYANYSHESVLQNGKLYDVNSPLLCGTIGEDDKITQRSVNSLKEPQLTLWDN</sequence>
<dbReference type="EMBL" id="RAYQ01000018">
    <property type="protein sequence ID" value="RKI89925.1"/>
    <property type="molecule type" value="Genomic_DNA"/>
</dbReference>
<keyword evidence="2" id="KW-1185">Reference proteome</keyword>
<name>A0A3A9AU91_9FIRM</name>
<accession>A0A3A9AU91</accession>
<dbReference type="OrthoDB" id="9771212at2"/>
<dbReference type="Pfam" id="PF08902">
    <property type="entry name" value="DUF1848"/>
    <property type="match status" value="1"/>
</dbReference>
<evidence type="ECO:0000313" key="1">
    <source>
        <dbReference type="EMBL" id="RKI89925.1"/>
    </source>
</evidence>
<proteinExistence type="predicted"/>